<feature type="signal peptide" evidence="1">
    <location>
        <begin position="1"/>
        <end position="19"/>
    </location>
</feature>
<dbReference type="Proteomes" id="UP000046392">
    <property type="component" value="Unplaced"/>
</dbReference>
<reference evidence="3" key="1">
    <citation type="submission" date="2017-02" db="UniProtKB">
        <authorList>
            <consortium name="WormBaseParasite"/>
        </authorList>
    </citation>
    <scope>IDENTIFICATION</scope>
</reference>
<name>A0A0N5BU10_STREA</name>
<accession>A0A0N5BU10</accession>
<organism evidence="2 3">
    <name type="scientific">Strongyloides papillosus</name>
    <name type="common">Intestinal threadworm</name>
    <dbReference type="NCBI Taxonomy" id="174720"/>
    <lineage>
        <taxon>Eukaryota</taxon>
        <taxon>Metazoa</taxon>
        <taxon>Ecdysozoa</taxon>
        <taxon>Nematoda</taxon>
        <taxon>Chromadorea</taxon>
        <taxon>Rhabditida</taxon>
        <taxon>Tylenchina</taxon>
        <taxon>Panagrolaimomorpha</taxon>
        <taxon>Strongyloidoidea</taxon>
        <taxon>Strongyloididae</taxon>
        <taxon>Strongyloides</taxon>
    </lineage>
</organism>
<evidence type="ECO:0000313" key="2">
    <source>
        <dbReference type="Proteomes" id="UP000046392"/>
    </source>
</evidence>
<dbReference type="AlphaFoldDB" id="A0A0N5BU10"/>
<keyword evidence="2" id="KW-1185">Reference proteome</keyword>
<feature type="chain" id="PRO_5005894855" evidence="1">
    <location>
        <begin position="20"/>
        <end position="118"/>
    </location>
</feature>
<sequence>MNFQGVLILLVTIVSITLEYKVDCPNNGNKCSICMTPQESAYKTVFLTTIPEKVLELGLDIDSYDNDEYAYNFVNQQIKNNVDQKTMQQFVEKLGQYVNPTKITIVSDLSQCEGKSYN</sequence>
<evidence type="ECO:0000256" key="1">
    <source>
        <dbReference type="SAM" id="SignalP"/>
    </source>
</evidence>
<protein>
    <submittedName>
        <fullName evidence="3">Uncharacterized protein</fullName>
    </submittedName>
</protein>
<keyword evidence="1" id="KW-0732">Signal</keyword>
<dbReference type="WBParaSite" id="SPAL_0000933400.1">
    <property type="protein sequence ID" value="SPAL_0000933400.1"/>
    <property type="gene ID" value="SPAL_0000933400"/>
</dbReference>
<proteinExistence type="predicted"/>
<evidence type="ECO:0000313" key="3">
    <source>
        <dbReference type="WBParaSite" id="SPAL_0000933400.1"/>
    </source>
</evidence>